<keyword evidence="8" id="KW-0964">Secreted</keyword>
<evidence type="ECO:0000256" key="7">
    <source>
        <dbReference type="ARBA" id="ARBA00022512"/>
    </source>
</evidence>
<evidence type="ECO:0000256" key="11">
    <source>
        <dbReference type="ARBA" id="ARBA00023136"/>
    </source>
</evidence>
<dbReference type="GO" id="GO:0005886">
    <property type="term" value="C:plasma membrane"/>
    <property type="evidence" value="ECO:0007669"/>
    <property type="project" value="UniProtKB-SubCell"/>
</dbReference>
<comment type="function">
    <text evidence="16">Glucanases play a role in cell expansion during growth, in cell-cell fusion during mating, and in spore release during sporulation. This enzyme may be involved in beta-glucan degradation. Active on laminarin and lichenan.</text>
</comment>
<evidence type="ECO:0000256" key="9">
    <source>
        <dbReference type="ARBA" id="ARBA00022729"/>
    </source>
</evidence>
<comment type="caution">
    <text evidence="23">The sequence shown here is derived from an EMBL/GenBank/DDBJ whole genome shotgun (WGS) entry which is preliminary data.</text>
</comment>
<keyword evidence="9 22" id="KW-0732">Signal</keyword>
<evidence type="ECO:0000256" key="10">
    <source>
        <dbReference type="ARBA" id="ARBA00022801"/>
    </source>
</evidence>
<dbReference type="InterPro" id="IPR050732">
    <property type="entry name" value="Beta-glucan_modifiers"/>
</dbReference>
<feature type="signal peptide" evidence="22">
    <location>
        <begin position="1"/>
        <end position="21"/>
    </location>
</feature>
<evidence type="ECO:0000256" key="5">
    <source>
        <dbReference type="ARBA" id="ARBA00012780"/>
    </source>
</evidence>
<evidence type="ECO:0000256" key="3">
    <source>
        <dbReference type="ARBA" id="ARBA00004236"/>
    </source>
</evidence>
<name>A0A6G0S8X3_9STRA</name>
<evidence type="ECO:0000256" key="18">
    <source>
        <dbReference type="ARBA" id="ARBA00043078"/>
    </source>
</evidence>
<keyword evidence="7" id="KW-0134">Cell wall</keyword>
<feature type="region of interest" description="Disordered" evidence="21">
    <location>
        <begin position="309"/>
        <end position="373"/>
    </location>
</feature>
<dbReference type="PANTHER" id="PTHR16631:SF17">
    <property type="entry name" value="GLUCAN ENDO-1,3-BETA-GLUCOSIDASE BTGC"/>
    <property type="match status" value="1"/>
</dbReference>
<keyword evidence="11" id="KW-0472">Membrane</keyword>
<reference evidence="23 24" key="1">
    <citation type="submission" date="2018-09" db="EMBL/GenBank/DDBJ databases">
        <title>Genomic investigation of the strawberry pathogen Phytophthora fragariae indicates pathogenicity is determined by transcriptional variation in three key races.</title>
        <authorList>
            <person name="Adams T.M."/>
            <person name="Armitage A.D."/>
            <person name="Sobczyk M.K."/>
            <person name="Bates H.J."/>
            <person name="Dunwell J.M."/>
            <person name="Nellist C.F."/>
            <person name="Harrison R.J."/>
        </authorList>
    </citation>
    <scope>NUCLEOTIDE SEQUENCE [LARGE SCALE GENOMIC DNA]</scope>
    <source>
        <strain evidence="23 24">NOV-77</strain>
    </source>
</reference>
<dbReference type="Pfam" id="PF00332">
    <property type="entry name" value="Glyco_hydro_17"/>
    <property type="match status" value="2"/>
</dbReference>
<dbReference type="PROSITE" id="PS00587">
    <property type="entry name" value="GLYCOSYL_HYDROL_F17"/>
    <property type="match status" value="1"/>
</dbReference>
<evidence type="ECO:0000256" key="13">
    <source>
        <dbReference type="ARBA" id="ARBA00023277"/>
    </source>
</evidence>
<evidence type="ECO:0000256" key="12">
    <source>
        <dbReference type="ARBA" id="ARBA00023180"/>
    </source>
</evidence>
<gene>
    <name evidence="23" type="ORF">PF008_g5452</name>
</gene>
<comment type="similarity">
    <text evidence="4 19">Belongs to the glycosyl hydrolase 17 family.</text>
</comment>
<keyword evidence="6" id="KW-1003">Cell membrane</keyword>
<evidence type="ECO:0000256" key="16">
    <source>
        <dbReference type="ARBA" id="ARBA00037649"/>
    </source>
</evidence>
<evidence type="ECO:0000256" key="22">
    <source>
        <dbReference type="SAM" id="SignalP"/>
    </source>
</evidence>
<dbReference type="Proteomes" id="UP000486351">
    <property type="component" value="Unassembled WGS sequence"/>
</dbReference>
<keyword evidence="20" id="KW-0326">Glycosidase</keyword>
<evidence type="ECO:0000256" key="15">
    <source>
        <dbReference type="ARBA" id="ARBA00023326"/>
    </source>
</evidence>
<keyword evidence="12" id="KW-0325">Glycoprotein</keyword>
<dbReference type="PANTHER" id="PTHR16631">
    <property type="entry name" value="GLUCAN 1,3-BETA-GLUCOSIDASE"/>
    <property type="match status" value="1"/>
</dbReference>
<evidence type="ECO:0000256" key="2">
    <source>
        <dbReference type="ARBA" id="ARBA00004191"/>
    </source>
</evidence>
<keyword evidence="10 20" id="KW-0378">Hydrolase</keyword>
<dbReference type="Gene3D" id="3.20.20.80">
    <property type="entry name" value="Glycosidases"/>
    <property type="match status" value="1"/>
</dbReference>
<evidence type="ECO:0000256" key="19">
    <source>
        <dbReference type="RuleBase" id="RU004335"/>
    </source>
</evidence>
<evidence type="ECO:0000256" key="4">
    <source>
        <dbReference type="ARBA" id="ARBA00008773"/>
    </source>
</evidence>
<evidence type="ECO:0000256" key="6">
    <source>
        <dbReference type="ARBA" id="ARBA00022475"/>
    </source>
</evidence>
<accession>A0A6G0S8X3</accession>
<evidence type="ECO:0000256" key="17">
    <source>
        <dbReference type="ARBA" id="ARBA00042373"/>
    </source>
</evidence>
<dbReference type="GO" id="GO:0000272">
    <property type="term" value="P:polysaccharide catabolic process"/>
    <property type="evidence" value="ECO:0007669"/>
    <property type="project" value="UniProtKB-KW"/>
</dbReference>
<dbReference type="EMBL" id="QXFY01000202">
    <property type="protein sequence ID" value="KAE9352445.1"/>
    <property type="molecule type" value="Genomic_DNA"/>
</dbReference>
<dbReference type="GO" id="GO:0071555">
    <property type="term" value="P:cell wall organization"/>
    <property type="evidence" value="ECO:0007669"/>
    <property type="project" value="UniProtKB-KW"/>
</dbReference>
<comment type="catalytic activity">
    <reaction evidence="1">
        <text>Hydrolysis of (1-&gt;3)-beta-D-glucosidic linkages in (1-&gt;3)-beta-D-glucans.</text>
        <dbReference type="EC" id="3.2.1.39"/>
    </reaction>
</comment>
<organism evidence="23 24">
    <name type="scientific">Phytophthora fragariae</name>
    <dbReference type="NCBI Taxonomy" id="53985"/>
    <lineage>
        <taxon>Eukaryota</taxon>
        <taxon>Sar</taxon>
        <taxon>Stramenopiles</taxon>
        <taxon>Oomycota</taxon>
        <taxon>Peronosporomycetes</taxon>
        <taxon>Peronosporales</taxon>
        <taxon>Peronosporaceae</taxon>
        <taxon>Phytophthora</taxon>
    </lineage>
</organism>
<evidence type="ECO:0000256" key="20">
    <source>
        <dbReference type="RuleBase" id="RU004336"/>
    </source>
</evidence>
<sequence length="398" mass="41979">MVHVLSLSAAAVAMLASSTAALDQKLYGINYDLRQGPDWDPSRCKSADTIASDLKVLSTITSNVRTYSLSDCDVSGVLTAAKKLSLTVWLGVWVSDDSKVYDAEVKAFKELITAGLIDSNVVGINVGSEAVYREDITAEQAIKYVNDFKKVMSDNDISVPVSITDIIDTFVQYPVMLKAGDIVTINQFPFWEKIAADKAAAQFNKRIQPLLKMAGDMEVIISETGWPTGGSATNGSVASEENGATYLNDFYELAQAEKWKYYYFAGFDTPYKEKQADDATTVESHFGIFDETGTMKSAYANLKFTKTGDFSTSSGSSTTTSGSSSDAVGTVSPGSGTSTTTSSGTTGTTGTTGTSDATTASGADTTSSAKTADSGSSQLMAASLAACLGVVSTMLWSL</sequence>
<dbReference type="AlphaFoldDB" id="A0A6G0S8X3"/>
<feature type="chain" id="PRO_5026045426" description="glucan endo-1,3-beta-D-glucosidase" evidence="22">
    <location>
        <begin position="22"/>
        <end position="398"/>
    </location>
</feature>
<keyword evidence="13" id="KW-0119">Carbohydrate metabolism</keyword>
<evidence type="ECO:0000313" key="24">
    <source>
        <dbReference type="Proteomes" id="UP000486351"/>
    </source>
</evidence>
<evidence type="ECO:0000256" key="21">
    <source>
        <dbReference type="SAM" id="MobiDB-lite"/>
    </source>
</evidence>
<keyword evidence="14" id="KW-0961">Cell wall biogenesis/degradation</keyword>
<evidence type="ECO:0000313" key="23">
    <source>
        <dbReference type="EMBL" id="KAE9352445.1"/>
    </source>
</evidence>
<dbReference type="InterPro" id="IPR000490">
    <property type="entry name" value="Glyco_hydro_17"/>
</dbReference>
<keyword evidence="15" id="KW-0624">Polysaccharide degradation</keyword>
<dbReference type="InterPro" id="IPR017853">
    <property type="entry name" value="GH"/>
</dbReference>
<dbReference type="SUPFAM" id="SSF51445">
    <property type="entry name" value="(Trans)glycosidases"/>
    <property type="match status" value="1"/>
</dbReference>
<dbReference type="EC" id="3.2.1.39" evidence="5"/>
<comment type="subcellular location">
    <subcellularLocation>
        <location evidence="3">Cell membrane</location>
    </subcellularLocation>
    <subcellularLocation>
        <location evidence="2">Secreted</location>
        <location evidence="2">Cell wall</location>
    </subcellularLocation>
</comment>
<evidence type="ECO:0000256" key="14">
    <source>
        <dbReference type="ARBA" id="ARBA00023316"/>
    </source>
</evidence>
<protein>
    <recommendedName>
        <fullName evidence="5">glucan endo-1,3-beta-D-glucosidase</fullName>
        <ecNumber evidence="5">3.2.1.39</ecNumber>
    </recommendedName>
    <alternativeName>
        <fullName evidence="18">Endo-1,3-beta-glucanase btgC</fullName>
    </alternativeName>
    <alternativeName>
        <fullName evidence="17">Laminarinase btgC</fullName>
    </alternativeName>
</protein>
<evidence type="ECO:0000256" key="1">
    <source>
        <dbReference type="ARBA" id="ARBA00000382"/>
    </source>
</evidence>
<proteinExistence type="inferred from homology"/>
<dbReference type="GO" id="GO:0042973">
    <property type="term" value="F:glucan endo-1,3-beta-D-glucosidase activity"/>
    <property type="evidence" value="ECO:0007669"/>
    <property type="project" value="UniProtKB-EC"/>
</dbReference>
<evidence type="ECO:0000256" key="8">
    <source>
        <dbReference type="ARBA" id="ARBA00022525"/>
    </source>
</evidence>